<sequence>MRTISRLFDSHAEAGRVAGELVAAGVPHVQIAIIGPYQDEVGVLKSPSVIFGLVGAALACLGAMAVYGITSLQVGLPATAVICAVCGGAGGLIGSFITTAAQPDDRSVAEGIVLVTAHVDENKSDIAQTVLRGDADMAGLVAETA</sequence>
<dbReference type="Proteomes" id="UP000093737">
    <property type="component" value="Unassembled WGS sequence"/>
</dbReference>
<dbReference type="EMBL" id="LYTK01000001">
    <property type="protein sequence ID" value="OBQ71893.1"/>
    <property type="molecule type" value="Genomic_DNA"/>
</dbReference>
<dbReference type="AlphaFoldDB" id="A0A6M7U782"/>
<evidence type="ECO:0000313" key="1">
    <source>
        <dbReference type="EMBL" id="OBQ71893.1"/>
    </source>
</evidence>
<accession>A0A6M7U782</accession>
<reference evidence="1 2" key="1">
    <citation type="submission" date="2016-05" db="EMBL/GenBank/DDBJ databases">
        <authorList>
            <person name="Ramsay J.P."/>
        </authorList>
    </citation>
    <scope>NUCLEOTIDE SEQUENCE [LARGE SCALE GENOMIC DNA]</scope>
    <source>
        <strain evidence="1 2">NZP2042</strain>
    </source>
</reference>
<evidence type="ECO:0000313" key="2">
    <source>
        <dbReference type="Proteomes" id="UP000093737"/>
    </source>
</evidence>
<organism evidence="1 2">
    <name type="scientific">Rhizobium loti</name>
    <name type="common">Mesorhizobium loti</name>
    <dbReference type="NCBI Taxonomy" id="381"/>
    <lineage>
        <taxon>Bacteria</taxon>
        <taxon>Pseudomonadati</taxon>
        <taxon>Pseudomonadota</taxon>
        <taxon>Alphaproteobacteria</taxon>
        <taxon>Hyphomicrobiales</taxon>
        <taxon>Phyllobacteriaceae</taxon>
        <taxon>Mesorhizobium</taxon>
    </lineage>
</organism>
<gene>
    <name evidence="1" type="ORF">A8145_03265</name>
</gene>
<protein>
    <submittedName>
        <fullName evidence="1">Uncharacterized protein</fullName>
    </submittedName>
</protein>
<proteinExistence type="predicted"/>
<dbReference type="RefSeq" id="WP_065004958.1">
    <property type="nucleotide sequence ID" value="NZ_CP033334.1"/>
</dbReference>
<name>A0A6M7U782_RHILI</name>
<comment type="caution">
    <text evidence="1">The sequence shown here is derived from an EMBL/GenBank/DDBJ whole genome shotgun (WGS) entry which is preliminary data.</text>
</comment>